<feature type="transmembrane region" description="Helical" evidence="6">
    <location>
        <begin position="34"/>
        <end position="55"/>
    </location>
</feature>
<evidence type="ECO:0000256" key="6">
    <source>
        <dbReference type="SAM" id="Phobius"/>
    </source>
</evidence>
<evidence type="ECO:0000256" key="2">
    <source>
        <dbReference type="ARBA" id="ARBA00008017"/>
    </source>
</evidence>
<comment type="similarity">
    <text evidence="2">Belongs to the MscS (TC 1.A.23) family.</text>
</comment>
<evidence type="ECO:0000256" key="3">
    <source>
        <dbReference type="ARBA" id="ARBA00022692"/>
    </source>
</evidence>
<dbReference type="InterPro" id="IPR010920">
    <property type="entry name" value="LSM_dom_sf"/>
</dbReference>
<comment type="subcellular location">
    <subcellularLocation>
        <location evidence="1">Membrane</location>
        <topology evidence="1">Multi-pass membrane protein</topology>
    </subcellularLocation>
</comment>
<feature type="domain" description="EF-hand" evidence="7">
    <location>
        <begin position="269"/>
        <end position="304"/>
    </location>
</feature>
<feature type="transmembrane region" description="Helical" evidence="6">
    <location>
        <begin position="75"/>
        <end position="102"/>
    </location>
</feature>
<dbReference type="Proteomes" id="UP001516464">
    <property type="component" value="Unassembled WGS sequence"/>
</dbReference>
<dbReference type="EMBL" id="SBIQ01000211">
    <property type="protein sequence ID" value="KAF7682617.1"/>
    <property type="molecule type" value="Genomic_DNA"/>
</dbReference>
<dbReference type="InterPro" id="IPR016688">
    <property type="entry name" value="MscS-like_plants/fungi"/>
</dbReference>
<evidence type="ECO:0000313" key="8">
    <source>
        <dbReference type="EMBL" id="KAF7682617.1"/>
    </source>
</evidence>
<comment type="caution">
    <text evidence="8">The sequence shown here is derived from an EMBL/GenBank/DDBJ whole genome shotgun (WGS) entry which is preliminary data.</text>
</comment>
<protein>
    <submittedName>
        <fullName evidence="8">Mechanosensitive ion channel protein 10</fullName>
    </submittedName>
</protein>
<evidence type="ECO:0000256" key="1">
    <source>
        <dbReference type="ARBA" id="ARBA00004141"/>
    </source>
</evidence>
<dbReference type="InterPro" id="IPR023408">
    <property type="entry name" value="MscS_beta-dom_sf"/>
</dbReference>
<dbReference type="PANTHER" id="PTHR31618">
    <property type="entry name" value="MECHANOSENSITIVE ION CHANNEL PROTEIN 5"/>
    <property type="match status" value="1"/>
</dbReference>
<dbReference type="Gene3D" id="2.30.30.60">
    <property type="match status" value="1"/>
</dbReference>
<feature type="transmembrane region" description="Helical" evidence="6">
    <location>
        <begin position="122"/>
        <end position="142"/>
    </location>
</feature>
<evidence type="ECO:0000313" key="9">
    <source>
        <dbReference type="Proteomes" id="UP001516464"/>
    </source>
</evidence>
<evidence type="ECO:0000259" key="7">
    <source>
        <dbReference type="PROSITE" id="PS50222"/>
    </source>
</evidence>
<evidence type="ECO:0000256" key="4">
    <source>
        <dbReference type="ARBA" id="ARBA00022989"/>
    </source>
</evidence>
<dbReference type="PROSITE" id="PS50222">
    <property type="entry name" value="EF_HAND_2"/>
    <property type="match status" value="1"/>
</dbReference>
<name>A0ABQ7HWR7_9MICR</name>
<sequence length="532" mass="62164">MKIDNNINESNIERVLEFDLNKETPDRFFELPSIARIITAFIISALCLAIVRINFSLYVEGIEKYPNEEWKYHIATLLIFLSLFTSGWFFSDAIFGIISIFLGKDYEHKSFNSFALHYNERLIKFISALLIYIIAATFLLRIQRNNINTTQTTTLSNQDAEDTETLAFSGTPFEFRFEFIHRLLIASTILLFFHLLVRIIIQYLNYKIHYTYYKKRIEENDRNVKYLQGLNRITGKRANKTLEEWAEMVYETLSGQKEALVIEDFKYFFGVTEGEKMFDMFDVNHDEYVSKEEFIKNYVKIFNEKTILRRSLSEKDSCMHKLSIVLEIIFMLIGSFFAFVILGHNETYKSLLGSFAGVVLPLSFVFGSVLSDVFQSILFIFSVRPFDIGDMITINGKTYVVVEMGLLYSTLTSDSKYYNFPNDILRKNPVTNLRRSDYVVERFNQSYEISSAKDKINLLQKKIDDYLEKYPKLFKPVCEINQFEVVGGNTLKLNISIILNCKYQDVKGVNVRRDMFVLFLDEVIKELGIINK</sequence>
<organism evidence="8 9">
    <name type="scientific">Astathelohania contejeani</name>
    <dbReference type="NCBI Taxonomy" id="164912"/>
    <lineage>
        <taxon>Eukaryota</taxon>
        <taxon>Fungi</taxon>
        <taxon>Fungi incertae sedis</taxon>
        <taxon>Microsporidia</taxon>
        <taxon>Astathelohaniidae</taxon>
        <taxon>Astathelohania</taxon>
    </lineage>
</organism>
<dbReference type="InterPro" id="IPR011992">
    <property type="entry name" value="EF-hand-dom_pair"/>
</dbReference>
<accession>A0ABQ7HWR7</accession>
<dbReference type="InterPro" id="IPR002048">
    <property type="entry name" value="EF_hand_dom"/>
</dbReference>
<keyword evidence="4 6" id="KW-1133">Transmembrane helix</keyword>
<gene>
    <name evidence="8" type="primary">MSL10_1</name>
    <name evidence="8" type="ORF">TCON_2163</name>
</gene>
<evidence type="ECO:0000256" key="5">
    <source>
        <dbReference type="ARBA" id="ARBA00023136"/>
    </source>
</evidence>
<keyword evidence="9" id="KW-1185">Reference proteome</keyword>
<feature type="transmembrane region" description="Helical" evidence="6">
    <location>
        <begin position="355"/>
        <end position="381"/>
    </location>
</feature>
<proteinExistence type="inferred from homology"/>
<dbReference type="PANTHER" id="PTHR31618:SF1">
    <property type="entry name" value="EF-HAND DOMAIN-CONTAINING PROTEIN"/>
    <property type="match status" value="1"/>
</dbReference>
<feature type="transmembrane region" description="Helical" evidence="6">
    <location>
        <begin position="179"/>
        <end position="201"/>
    </location>
</feature>
<dbReference type="Pfam" id="PF00924">
    <property type="entry name" value="MS_channel_2nd"/>
    <property type="match status" value="1"/>
</dbReference>
<dbReference type="SUPFAM" id="SSF47473">
    <property type="entry name" value="EF-hand"/>
    <property type="match status" value="1"/>
</dbReference>
<keyword evidence="5 6" id="KW-0472">Membrane</keyword>
<dbReference type="InterPro" id="IPR006685">
    <property type="entry name" value="MscS_channel_2nd"/>
</dbReference>
<dbReference type="SUPFAM" id="SSF50182">
    <property type="entry name" value="Sm-like ribonucleoproteins"/>
    <property type="match status" value="1"/>
</dbReference>
<reference evidence="8 9" key="1">
    <citation type="submission" date="2019-01" db="EMBL/GenBank/DDBJ databases">
        <title>Genomes sequencing and comparative genomics of infectious freshwater microsporidia, Cucumispora dikerogammari and Thelohania contejeani.</title>
        <authorList>
            <person name="Cormier A."/>
            <person name="Giraud I."/>
            <person name="Wattier R."/>
            <person name="Teixeira M."/>
            <person name="Grandjean F."/>
            <person name="Rigaud T."/>
            <person name="Cordaux R."/>
        </authorList>
    </citation>
    <scope>NUCLEOTIDE SEQUENCE [LARGE SCALE GENOMIC DNA]</scope>
    <source>
        <strain evidence="8">T1</strain>
        <tissue evidence="8">Spores</tissue>
    </source>
</reference>
<feature type="transmembrane region" description="Helical" evidence="6">
    <location>
        <begin position="324"/>
        <end position="343"/>
    </location>
</feature>
<keyword evidence="3 6" id="KW-0812">Transmembrane</keyword>